<reference evidence="3" key="1">
    <citation type="submission" date="2016-10" db="EMBL/GenBank/DDBJ databases">
        <authorList>
            <person name="Varghese N."/>
            <person name="Submissions S."/>
        </authorList>
    </citation>
    <scope>NUCLEOTIDE SEQUENCE [LARGE SCALE GENOMIC DNA]</scope>
    <source>
        <strain evidence="3">CGMCC 1.7738</strain>
    </source>
</reference>
<protein>
    <submittedName>
        <fullName evidence="2">Uncharacterized protein</fullName>
    </submittedName>
</protein>
<proteinExistence type="predicted"/>
<dbReference type="STRING" id="553466.SAMN04487950_3346"/>
<evidence type="ECO:0000313" key="2">
    <source>
        <dbReference type="EMBL" id="SFL32264.1"/>
    </source>
</evidence>
<keyword evidence="3" id="KW-1185">Reference proteome</keyword>
<dbReference type="RefSeq" id="WP_143085756.1">
    <property type="nucleotide sequence ID" value="NZ_FOTC01000004.1"/>
</dbReference>
<evidence type="ECO:0000313" key="3">
    <source>
        <dbReference type="Proteomes" id="UP000199607"/>
    </source>
</evidence>
<accession>A0A1I4GQF7</accession>
<dbReference type="AlphaFoldDB" id="A0A1I4GQF7"/>
<name>A0A1I4GQF7_9EURY</name>
<gene>
    <name evidence="2" type="ORF">SAMN04487950_3346</name>
</gene>
<feature type="transmembrane region" description="Helical" evidence="1">
    <location>
        <begin position="42"/>
        <end position="61"/>
    </location>
</feature>
<feature type="transmembrane region" description="Helical" evidence="1">
    <location>
        <begin position="9"/>
        <end position="30"/>
    </location>
</feature>
<keyword evidence="1" id="KW-0812">Transmembrane</keyword>
<dbReference type="EMBL" id="FOTC01000004">
    <property type="protein sequence ID" value="SFL32264.1"/>
    <property type="molecule type" value="Genomic_DNA"/>
</dbReference>
<dbReference type="Proteomes" id="UP000199607">
    <property type="component" value="Unassembled WGS sequence"/>
</dbReference>
<evidence type="ECO:0000256" key="1">
    <source>
        <dbReference type="SAM" id="Phobius"/>
    </source>
</evidence>
<keyword evidence="1" id="KW-1133">Transmembrane helix</keyword>
<keyword evidence="1" id="KW-0472">Membrane</keyword>
<organism evidence="2 3">
    <name type="scientific">Halogranum rubrum</name>
    <dbReference type="NCBI Taxonomy" id="553466"/>
    <lineage>
        <taxon>Archaea</taxon>
        <taxon>Methanobacteriati</taxon>
        <taxon>Methanobacteriota</taxon>
        <taxon>Stenosarchaea group</taxon>
        <taxon>Halobacteria</taxon>
        <taxon>Halobacteriales</taxon>
        <taxon>Haloferacaceae</taxon>
    </lineage>
</organism>
<sequence length="73" mass="7554">MPSQKAGRIVALIAVPVIVCSAVFVLYAGVTGSLPAIFGFEKGYAIIVGLQLLAAIQMLLIGSNSRLLSYGSD</sequence>